<gene>
    <name evidence="7" type="ORF">KDL28_39110</name>
</gene>
<dbReference type="NCBIfam" id="TIGR03704">
    <property type="entry name" value="PrmC_rel_meth"/>
    <property type="match status" value="1"/>
</dbReference>
<dbReference type="EMBL" id="JAGSOV010000106">
    <property type="protein sequence ID" value="MCO1661073.1"/>
    <property type="molecule type" value="Genomic_DNA"/>
</dbReference>
<evidence type="ECO:0000313" key="8">
    <source>
        <dbReference type="Proteomes" id="UP001165283"/>
    </source>
</evidence>
<keyword evidence="3" id="KW-0808">Transferase</keyword>
<proteinExistence type="predicted"/>
<evidence type="ECO:0000256" key="2">
    <source>
        <dbReference type="ARBA" id="ARBA00022603"/>
    </source>
</evidence>
<organism evidence="7 8">
    <name type="scientific">Pseudonocardia humida</name>
    <dbReference type="NCBI Taxonomy" id="2800819"/>
    <lineage>
        <taxon>Bacteria</taxon>
        <taxon>Bacillati</taxon>
        <taxon>Actinomycetota</taxon>
        <taxon>Actinomycetes</taxon>
        <taxon>Pseudonocardiales</taxon>
        <taxon>Pseudonocardiaceae</taxon>
        <taxon>Pseudonocardia</taxon>
    </lineage>
</organism>
<dbReference type="Proteomes" id="UP001165283">
    <property type="component" value="Unassembled WGS sequence"/>
</dbReference>
<feature type="domain" description="Methyltransferase small" evidence="6">
    <location>
        <begin position="96"/>
        <end position="193"/>
    </location>
</feature>
<dbReference type="Pfam" id="PF05175">
    <property type="entry name" value="MTS"/>
    <property type="match status" value="1"/>
</dbReference>
<evidence type="ECO:0000256" key="5">
    <source>
        <dbReference type="ARBA" id="ARBA00048391"/>
    </source>
</evidence>
<comment type="catalytic activity">
    <reaction evidence="5">
        <text>L-glutaminyl-[peptide chain release factor] + S-adenosyl-L-methionine = N(5)-methyl-L-glutaminyl-[peptide chain release factor] + S-adenosyl-L-homocysteine + H(+)</text>
        <dbReference type="Rhea" id="RHEA:42896"/>
        <dbReference type="Rhea" id="RHEA-COMP:10271"/>
        <dbReference type="Rhea" id="RHEA-COMP:10272"/>
        <dbReference type="ChEBI" id="CHEBI:15378"/>
        <dbReference type="ChEBI" id="CHEBI:30011"/>
        <dbReference type="ChEBI" id="CHEBI:57856"/>
        <dbReference type="ChEBI" id="CHEBI:59789"/>
        <dbReference type="ChEBI" id="CHEBI:61891"/>
        <dbReference type="EC" id="2.1.1.297"/>
    </reaction>
</comment>
<keyword evidence="4" id="KW-0949">S-adenosyl-L-methionine</keyword>
<reference evidence="7" key="1">
    <citation type="submission" date="2021-04" db="EMBL/GenBank/DDBJ databases">
        <title>Pseudonocardia sp. nov., isolated from sandy soil of mangrove forest.</title>
        <authorList>
            <person name="Zan Z."/>
            <person name="Huang R."/>
            <person name="Liu W."/>
        </authorList>
    </citation>
    <scope>NUCLEOTIDE SEQUENCE</scope>
    <source>
        <strain evidence="7">S2-4</strain>
    </source>
</reference>
<dbReference type="RefSeq" id="WP_252446585.1">
    <property type="nucleotide sequence ID" value="NZ_JAGSOV010000106.1"/>
</dbReference>
<sequence length="265" mass="27602">MSTIPSPVTPALVARLRAAGCVYAEDEADLLVATAGDPAELEAMVRRRVEGLPLEHVLGWAEFCGRRIAVEPGVFVPRRRTEFLARRAVAVARGHSAPVVVDLCCGSGAIAAVLAAEVDRAEPHAADVDPVAVACARRNLPADRVHHGDLFTALPPGLRGRVAVLVANAPYVPTAELAFMPADARLHEAVVALDGGPDGLDLQRRVIAGAPRWLAPGGTVLIETSARQSPRTAAAMRAAGLAVRTLTDPDLDATVVTGTLSPSPT</sequence>
<dbReference type="SUPFAM" id="SSF53335">
    <property type="entry name" value="S-adenosyl-L-methionine-dependent methyltransferases"/>
    <property type="match status" value="1"/>
</dbReference>
<comment type="caution">
    <text evidence="7">The sequence shown here is derived from an EMBL/GenBank/DDBJ whole genome shotgun (WGS) entry which is preliminary data.</text>
</comment>
<evidence type="ECO:0000313" key="7">
    <source>
        <dbReference type="EMBL" id="MCO1661073.1"/>
    </source>
</evidence>
<accession>A0ABT1ADJ5</accession>
<keyword evidence="8" id="KW-1185">Reference proteome</keyword>
<dbReference type="InterPro" id="IPR029063">
    <property type="entry name" value="SAM-dependent_MTases_sf"/>
</dbReference>
<dbReference type="InterPro" id="IPR050320">
    <property type="entry name" value="N5-glutamine_MTase"/>
</dbReference>
<evidence type="ECO:0000259" key="6">
    <source>
        <dbReference type="Pfam" id="PF05175"/>
    </source>
</evidence>
<evidence type="ECO:0000256" key="3">
    <source>
        <dbReference type="ARBA" id="ARBA00022679"/>
    </source>
</evidence>
<dbReference type="PANTHER" id="PTHR18895:SF74">
    <property type="entry name" value="MTRF1L RELEASE FACTOR GLUTAMINE METHYLTRANSFERASE"/>
    <property type="match status" value="1"/>
</dbReference>
<dbReference type="InterPro" id="IPR007848">
    <property type="entry name" value="Small_mtfrase_dom"/>
</dbReference>
<keyword evidence="2" id="KW-0489">Methyltransferase</keyword>
<dbReference type="CDD" id="cd02440">
    <property type="entry name" value="AdoMet_MTases"/>
    <property type="match status" value="1"/>
</dbReference>
<dbReference type="InterPro" id="IPR004556">
    <property type="entry name" value="HemK-like"/>
</dbReference>
<dbReference type="InterPro" id="IPR022446">
    <property type="entry name" value="MeTrfrase_put"/>
</dbReference>
<dbReference type="NCBIfam" id="TIGR00536">
    <property type="entry name" value="hemK_fam"/>
    <property type="match status" value="1"/>
</dbReference>
<evidence type="ECO:0000256" key="4">
    <source>
        <dbReference type="ARBA" id="ARBA00022691"/>
    </source>
</evidence>
<evidence type="ECO:0000256" key="1">
    <source>
        <dbReference type="ARBA" id="ARBA00012771"/>
    </source>
</evidence>
<dbReference type="PANTHER" id="PTHR18895">
    <property type="entry name" value="HEMK METHYLTRANSFERASE"/>
    <property type="match status" value="1"/>
</dbReference>
<name>A0ABT1ADJ5_9PSEU</name>
<dbReference type="Gene3D" id="1.10.8.10">
    <property type="entry name" value="DNA helicase RuvA subunit, C-terminal domain"/>
    <property type="match status" value="1"/>
</dbReference>
<dbReference type="Gene3D" id="3.40.50.150">
    <property type="entry name" value="Vaccinia Virus protein VP39"/>
    <property type="match status" value="1"/>
</dbReference>
<dbReference type="EC" id="2.1.1.297" evidence="1"/>
<protein>
    <recommendedName>
        <fullName evidence="1">peptide chain release factor N(5)-glutamine methyltransferase</fullName>
        <ecNumber evidence="1">2.1.1.297</ecNumber>
    </recommendedName>
</protein>